<dbReference type="Proteomes" id="UP001179952">
    <property type="component" value="Unassembled WGS sequence"/>
</dbReference>
<sequence>MGTNEKFVLFIILCFTLIFQDGFVVEGLTFSREEEIELDKQLMLLNKPSIQIIHTEHGDIFDCVDINKQPAFDHPLLSNHTIQMRPSSYPKGWKEKTHPPYNSIQIGFPSDGCPLGTVPIRRTQTEELIGSNYMWKSSHALDFLPKNFTNDGDAYFAVLKTADEMAYYGASAHLNVYGLPDLSINQSSSVQIGVQNDRDGIEAGWGDKKTGDWWFQLGGYELVGYWPKSLFNALSDHATTAYTGGAAYKTGSTLAPPMGNGHYPTLDPETDGACVIQGFRVLNEEHKSFSPLPYRWNTYETRRECYMVDLPRFSTALVDYTFGFGGPGGC</sequence>
<evidence type="ECO:0000313" key="3">
    <source>
        <dbReference type="EMBL" id="KAK1273585.1"/>
    </source>
</evidence>
<evidence type="ECO:0000256" key="1">
    <source>
        <dbReference type="SAM" id="SignalP"/>
    </source>
</evidence>
<dbReference type="Pfam" id="PF14365">
    <property type="entry name" value="Neprosin_AP"/>
    <property type="match status" value="1"/>
</dbReference>
<dbReference type="Pfam" id="PF03080">
    <property type="entry name" value="Neprosin"/>
    <property type="match status" value="1"/>
</dbReference>
<reference evidence="3" key="2">
    <citation type="submission" date="2023-06" db="EMBL/GenBank/DDBJ databases">
        <authorList>
            <person name="Ma L."/>
            <person name="Liu K.-W."/>
            <person name="Li Z."/>
            <person name="Hsiao Y.-Y."/>
            <person name="Qi Y."/>
            <person name="Fu T."/>
            <person name="Tang G."/>
            <person name="Zhang D."/>
            <person name="Sun W.-H."/>
            <person name="Liu D.-K."/>
            <person name="Li Y."/>
            <person name="Chen G.-Z."/>
            <person name="Liu X.-D."/>
            <person name="Liao X.-Y."/>
            <person name="Jiang Y.-T."/>
            <person name="Yu X."/>
            <person name="Hao Y."/>
            <person name="Huang J."/>
            <person name="Zhao X.-W."/>
            <person name="Ke S."/>
            <person name="Chen Y.-Y."/>
            <person name="Wu W.-L."/>
            <person name="Hsu J.-L."/>
            <person name="Lin Y.-F."/>
            <person name="Huang M.-D."/>
            <person name="Li C.-Y."/>
            <person name="Huang L."/>
            <person name="Wang Z.-W."/>
            <person name="Zhao X."/>
            <person name="Zhong W.-Y."/>
            <person name="Peng D.-H."/>
            <person name="Ahmad S."/>
            <person name="Lan S."/>
            <person name="Zhang J.-S."/>
            <person name="Tsai W.-C."/>
            <person name="Van De Peer Y."/>
            <person name="Liu Z.-J."/>
        </authorList>
    </citation>
    <scope>NUCLEOTIDE SEQUENCE</scope>
    <source>
        <strain evidence="3">SCP</strain>
        <tissue evidence="3">Leaves</tissue>
    </source>
</reference>
<dbReference type="PANTHER" id="PTHR31589:SF223">
    <property type="entry name" value="PROTEIN, PUTATIVE (DUF239)-RELATED"/>
    <property type="match status" value="1"/>
</dbReference>
<evidence type="ECO:0000313" key="4">
    <source>
        <dbReference type="Proteomes" id="UP001179952"/>
    </source>
</evidence>
<gene>
    <name evidence="3" type="ORF">QJS04_geneDACA019164</name>
</gene>
<organism evidence="3 4">
    <name type="scientific">Acorus gramineus</name>
    <name type="common">Dwarf sweet flag</name>
    <dbReference type="NCBI Taxonomy" id="55184"/>
    <lineage>
        <taxon>Eukaryota</taxon>
        <taxon>Viridiplantae</taxon>
        <taxon>Streptophyta</taxon>
        <taxon>Embryophyta</taxon>
        <taxon>Tracheophyta</taxon>
        <taxon>Spermatophyta</taxon>
        <taxon>Magnoliopsida</taxon>
        <taxon>Liliopsida</taxon>
        <taxon>Acoraceae</taxon>
        <taxon>Acorus</taxon>
    </lineage>
</organism>
<feature type="chain" id="PRO_5043911398" description="Neprosin PEP catalytic domain-containing protein" evidence="1">
    <location>
        <begin position="23"/>
        <end position="330"/>
    </location>
</feature>
<feature type="signal peptide" evidence="1">
    <location>
        <begin position="1"/>
        <end position="22"/>
    </location>
</feature>
<dbReference type="EMBL" id="JAUJYN010000004">
    <property type="protein sequence ID" value="KAK1273585.1"/>
    <property type="molecule type" value="Genomic_DNA"/>
</dbReference>
<dbReference type="PANTHER" id="PTHR31589">
    <property type="entry name" value="PROTEIN, PUTATIVE (DUF239)-RELATED-RELATED"/>
    <property type="match status" value="1"/>
</dbReference>
<dbReference type="AlphaFoldDB" id="A0AAV9BAC5"/>
<evidence type="ECO:0000259" key="2">
    <source>
        <dbReference type="PROSITE" id="PS52045"/>
    </source>
</evidence>
<comment type="caution">
    <text evidence="3">The sequence shown here is derived from an EMBL/GenBank/DDBJ whole genome shotgun (WGS) entry which is preliminary data.</text>
</comment>
<dbReference type="InterPro" id="IPR053168">
    <property type="entry name" value="Glutamic_endopeptidase"/>
</dbReference>
<dbReference type="InterPro" id="IPR025521">
    <property type="entry name" value="Neprosin_propep"/>
</dbReference>
<feature type="domain" description="Neprosin PEP catalytic" evidence="2">
    <location>
        <begin position="77"/>
        <end position="330"/>
    </location>
</feature>
<keyword evidence="4" id="KW-1185">Reference proteome</keyword>
<proteinExistence type="predicted"/>
<dbReference type="PROSITE" id="PS52045">
    <property type="entry name" value="NEPROSIN_PEP_CD"/>
    <property type="match status" value="1"/>
</dbReference>
<name>A0AAV9BAC5_ACOGR</name>
<accession>A0AAV9BAC5</accession>
<protein>
    <recommendedName>
        <fullName evidence="2">Neprosin PEP catalytic domain-containing protein</fullName>
    </recommendedName>
</protein>
<reference evidence="3" key="1">
    <citation type="journal article" date="2023" name="Nat. Commun.">
        <title>Diploid and tetraploid genomes of Acorus and the evolution of monocots.</title>
        <authorList>
            <person name="Ma L."/>
            <person name="Liu K.W."/>
            <person name="Li Z."/>
            <person name="Hsiao Y.Y."/>
            <person name="Qi Y."/>
            <person name="Fu T."/>
            <person name="Tang G.D."/>
            <person name="Zhang D."/>
            <person name="Sun W.H."/>
            <person name="Liu D.K."/>
            <person name="Li Y."/>
            <person name="Chen G.Z."/>
            <person name="Liu X.D."/>
            <person name="Liao X.Y."/>
            <person name="Jiang Y.T."/>
            <person name="Yu X."/>
            <person name="Hao Y."/>
            <person name="Huang J."/>
            <person name="Zhao X.W."/>
            <person name="Ke S."/>
            <person name="Chen Y.Y."/>
            <person name="Wu W.L."/>
            <person name="Hsu J.L."/>
            <person name="Lin Y.F."/>
            <person name="Huang M.D."/>
            <person name="Li C.Y."/>
            <person name="Huang L."/>
            <person name="Wang Z.W."/>
            <person name="Zhao X."/>
            <person name="Zhong W.Y."/>
            <person name="Peng D.H."/>
            <person name="Ahmad S."/>
            <person name="Lan S."/>
            <person name="Zhang J.S."/>
            <person name="Tsai W.C."/>
            <person name="Van de Peer Y."/>
            <person name="Liu Z.J."/>
        </authorList>
    </citation>
    <scope>NUCLEOTIDE SEQUENCE</scope>
    <source>
        <strain evidence="3">SCP</strain>
    </source>
</reference>
<dbReference type="InterPro" id="IPR004314">
    <property type="entry name" value="Neprosin"/>
</dbReference>
<keyword evidence="1" id="KW-0732">Signal</keyword>